<reference evidence="1" key="2">
    <citation type="journal article" date="2015" name="Fish Shellfish Immunol.">
        <title>Early steps in the European eel (Anguilla anguilla)-Vibrio vulnificus interaction in the gills: Role of the RtxA13 toxin.</title>
        <authorList>
            <person name="Callol A."/>
            <person name="Pajuelo D."/>
            <person name="Ebbesson L."/>
            <person name="Teles M."/>
            <person name="MacKenzie S."/>
            <person name="Amaro C."/>
        </authorList>
    </citation>
    <scope>NUCLEOTIDE SEQUENCE</scope>
</reference>
<protein>
    <submittedName>
        <fullName evidence="1">Uncharacterized protein</fullName>
    </submittedName>
</protein>
<dbReference type="EMBL" id="GBXM01102264">
    <property type="protein sequence ID" value="JAH06313.1"/>
    <property type="molecule type" value="Transcribed_RNA"/>
</dbReference>
<sequence length="69" mass="7986">MPFQKEEPNLNSRQEAHCETMPLLKTNGAWLSNHSPYPGCLFSFRRLMCGYIKAFRLSVPCSPSYTNWC</sequence>
<proteinExistence type="predicted"/>
<organism evidence="1">
    <name type="scientific">Anguilla anguilla</name>
    <name type="common">European freshwater eel</name>
    <name type="synonym">Muraena anguilla</name>
    <dbReference type="NCBI Taxonomy" id="7936"/>
    <lineage>
        <taxon>Eukaryota</taxon>
        <taxon>Metazoa</taxon>
        <taxon>Chordata</taxon>
        <taxon>Craniata</taxon>
        <taxon>Vertebrata</taxon>
        <taxon>Euteleostomi</taxon>
        <taxon>Actinopterygii</taxon>
        <taxon>Neopterygii</taxon>
        <taxon>Teleostei</taxon>
        <taxon>Anguilliformes</taxon>
        <taxon>Anguillidae</taxon>
        <taxon>Anguilla</taxon>
    </lineage>
</organism>
<reference evidence="1" key="1">
    <citation type="submission" date="2014-11" db="EMBL/GenBank/DDBJ databases">
        <authorList>
            <person name="Amaro Gonzalez C."/>
        </authorList>
    </citation>
    <scope>NUCLEOTIDE SEQUENCE</scope>
</reference>
<evidence type="ECO:0000313" key="1">
    <source>
        <dbReference type="EMBL" id="JAH06313.1"/>
    </source>
</evidence>
<accession>A0A0E9PR44</accession>
<name>A0A0E9PR44_ANGAN</name>
<dbReference type="AlphaFoldDB" id="A0A0E9PR44"/>